<reference evidence="2" key="1">
    <citation type="submission" date="2021-03" db="EMBL/GenBank/DDBJ databases">
        <title>Proteiniclasticum marinus sp. nov., isolated from tidal flat sediment.</title>
        <authorList>
            <person name="Namirimu T."/>
            <person name="Yang J.-A."/>
            <person name="Yang S.-H."/>
            <person name="Kim Y.-J."/>
            <person name="Kwon K.K."/>
        </authorList>
    </citation>
    <scope>NUCLEOTIDE SEQUENCE</scope>
    <source>
        <strain evidence="2">SCR006</strain>
    </source>
</reference>
<keyword evidence="3" id="KW-1185">Reference proteome</keyword>
<accession>A0A939H8K5</accession>
<dbReference type="InterPro" id="IPR052733">
    <property type="entry name" value="Chloroplast_QOR"/>
</dbReference>
<evidence type="ECO:0000313" key="3">
    <source>
        <dbReference type="Proteomes" id="UP000664218"/>
    </source>
</evidence>
<name>A0A939H8K5_9CLOT</name>
<dbReference type="SUPFAM" id="SSF51735">
    <property type="entry name" value="NAD(P)-binding Rossmann-fold domains"/>
    <property type="match status" value="1"/>
</dbReference>
<gene>
    <name evidence="2" type="ORF">J3A84_08770</name>
</gene>
<dbReference type="CDD" id="cd08267">
    <property type="entry name" value="MDR1"/>
    <property type="match status" value="1"/>
</dbReference>
<dbReference type="RefSeq" id="WP_207599641.1">
    <property type="nucleotide sequence ID" value="NZ_JAFNJU010000006.1"/>
</dbReference>
<dbReference type="AlphaFoldDB" id="A0A939H8K5"/>
<dbReference type="InterPro" id="IPR020843">
    <property type="entry name" value="ER"/>
</dbReference>
<dbReference type="EMBL" id="JAFNJU010000006">
    <property type="protein sequence ID" value="MBO1265116.1"/>
    <property type="molecule type" value="Genomic_DNA"/>
</dbReference>
<sequence length="328" mass="35772">MKAILQEHYGTYEVLTMEETEKPQIQEGEVLVEVQAVSLNAPDWRLLSGKPLLMRLVSGIFRPKHRIRGTDLSGTVVEASPDCRNLKVGDEVYGDLSGAGFGAFAEYVAVKEMLLSLKPKNLSYLEAAALPMTSVTALQGLRQEGKLQQGEKVLILGASGGVGTLSLQLARALGAEVTAVTSISHIAQSMSLGAHHVLDYQETDFDRLEESYDLVLAVNGYYPFSTLGHLLSETGRVVLIGSSSVYQLMAASVLGGLLLGRKRESLKALLAKPRKEDLDYITSQVEHKNIKPVLYKEIPFQDIPEGLKELHKGHAGGKIVAWVKPQRL</sequence>
<evidence type="ECO:0000259" key="1">
    <source>
        <dbReference type="SMART" id="SM00829"/>
    </source>
</evidence>
<dbReference type="Gene3D" id="3.90.180.10">
    <property type="entry name" value="Medium-chain alcohol dehydrogenases, catalytic domain"/>
    <property type="match status" value="1"/>
</dbReference>
<dbReference type="Gene3D" id="3.40.50.720">
    <property type="entry name" value="NAD(P)-binding Rossmann-like Domain"/>
    <property type="match status" value="1"/>
</dbReference>
<dbReference type="PROSITE" id="PS01162">
    <property type="entry name" value="QOR_ZETA_CRYSTAL"/>
    <property type="match status" value="1"/>
</dbReference>
<evidence type="ECO:0000313" key="2">
    <source>
        <dbReference type="EMBL" id="MBO1265116.1"/>
    </source>
</evidence>
<dbReference type="SUPFAM" id="SSF50129">
    <property type="entry name" value="GroES-like"/>
    <property type="match status" value="1"/>
</dbReference>
<dbReference type="GO" id="GO:0016491">
    <property type="term" value="F:oxidoreductase activity"/>
    <property type="evidence" value="ECO:0007669"/>
    <property type="project" value="InterPro"/>
</dbReference>
<dbReference type="InterPro" id="IPR011032">
    <property type="entry name" value="GroES-like_sf"/>
</dbReference>
<dbReference type="PANTHER" id="PTHR44013:SF1">
    <property type="entry name" value="ZINC-TYPE ALCOHOL DEHYDROGENASE-LIKE PROTEIN C16A3.02C"/>
    <property type="match status" value="1"/>
</dbReference>
<dbReference type="InterPro" id="IPR036291">
    <property type="entry name" value="NAD(P)-bd_dom_sf"/>
</dbReference>
<protein>
    <submittedName>
        <fullName evidence="2">NAD(P)-dependent alcohol dehydrogenase</fullName>
    </submittedName>
</protein>
<dbReference type="GO" id="GO:0008270">
    <property type="term" value="F:zinc ion binding"/>
    <property type="evidence" value="ECO:0007669"/>
    <property type="project" value="InterPro"/>
</dbReference>
<dbReference type="PANTHER" id="PTHR44013">
    <property type="entry name" value="ZINC-TYPE ALCOHOL DEHYDROGENASE-LIKE PROTEIN C16A3.02C"/>
    <property type="match status" value="1"/>
</dbReference>
<comment type="caution">
    <text evidence="2">The sequence shown here is derived from an EMBL/GenBank/DDBJ whole genome shotgun (WGS) entry which is preliminary data.</text>
</comment>
<dbReference type="InterPro" id="IPR013154">
    <property type="entry name" value="ADH-like_N"/>
</dbReference>
<feature type="domain" description="Enoyl reductase (ER)" evidence="1">
    <location>
        <begin position="10"/>
        <end position="321"/>
    </location>
</feature>
<organism evidence="2 3">
    <name type="scientific">Proteiniclasticum aestuarii</name>
    <dbReference type="NCBI Taxonomy" id="2817862"/>
    <lineage>
        <taxon>Bacteria</taxon>
        <taxon>Bacillati</taxon>
        <taxon>Bacillota</taxon>
        <taxon>Clostridia</taxon>
        <taxon>Eubacteriales</taxon>
        <taxon>Clostridiaceae</taxon>
        <taxon>Proteiniclasticum</taxon>
    </lineage>
</organism>
<proteinExistence type="predicted"/>
<dbReference type="InterPro" id="IPR002364">
    <property type="entry name" value="Quin_OxRdtase/zeta-crystal_CS"/>
</dbReference>
<dbReference type="Pfam" id="PF08240">
    <property type="entry name" value="ADH_N"/>
    <property type="match status" value="1"/>
</dbReference>
<dbReference type="Proteomes" id="UP000664218">
    <property type="component" value="Unassembled WGS sequence"/>
</dbReference>
<dbReference type="Pfam" id="PF13602">
    <property type="entry name" value="ADH_zinc_N_2"/>
    <property type="match status" value="1"/>
</dbReference>
<dbReference type="SMART" id="SM00829">
    <property type="entry name" value="PKS_ER"/>
    <property type="match status" value="1"/>
</dbReference>